<name>A0AAF5D4D4_STRER</name>
<feature type="active site" evidence="7">
    <location>
        <position position="91"/>
    </location>
</feature>
<dbReference type="WBParaSite" id="TCONS_00006220.p1">
    <property type="protein sequence ID" value="TCONS_00006220.p1"/>
    <property type="gene ID" value="XLOC_004387"/>
</dbReference>
<keyword evidence="4" id="KW-0328">Glycosyltransferase</keyword>
<evidence type="ECO:0000256" key="9">
    <source>
        <dbReference type="RuleBase" id="RU000454"/>
    </source>
</evidence>
<evidence type="ECO:0000259" key="11">
    <source>
        <dbReference type="PROSITE" id="PS51767"/>
    </source>
</evidence>
<accession>A0AAF5D4D4</accession>
<evidence type="ECO:0000256" key="7">
    <source>
        <dbReference type="PIRSR" id="PIRSR601461-1"/>
    </source>
</evidence>
<dbReference type="PROSITE" id="PS00141">
    <property type="entry name" value="ASP_PROTEASE"/>
    <property type="match status" value="1"/>
</dbReference>
<evidence type="ECO:0000256" key="5">
    <source>
        <dbReference type="ARBA" id="ARBA00022679"/>
    </source>
</evidence>
<proteinExistence type="inferred from homology"/>
<keyword evidence="6" id="KW-0472">Membrane</keyword>
<reference evidence="13" key="1">
    <citation type="submission" date="2024-02" db="UniProtKB">
        <authorList>
            <consortium name="WormBaseParasite"/>
        </authorList>
    </citation>
    <scope>IDENTIFICATION</scope>
</reference>
<organism evidence="12 13">
    <name type="scientific">Strongyloides stercoralis</name>
    <name type="common">Threadworm</name>
    <dbReference type="NCBI Taxonomy" id="6248"/>
    <lineage>
        <taxon>Eukaryota</taxon>
        <taxon>Metazoa</taxon>
        <taxon>Ecdysozoa</taxon>
        <taxon>Nematoda</taxon>
        <taxon>Chromadorea</taxon>
        <taxon>Rhabditida</taxon>
        <taxon>Tylenchina</taxon>
        <taxon>Panagrolaimomorpha</taxon>
        <taxon>Strongyloidoidea</taxon>
        <taxon>Strongyloididae</taxon>
        <taxon>Strongyloides</taxon>
    </lineage>
</organism>
<dbReference type="GO" id="GO:0016020">
    <property type="term" value="C:membrane"/>
    <property type="evidence" value="ECO:0007669"/>
    <property type="project" value="UniProtKB-SubCell"/>
</dbReference>
<dbReference type="GO" id="GO:0004190">
    <property type="term" value="F:aspartic-type endopeptidase activity"/>
    <property type="evidence" value="ECO:0007669"/>
    <property type="project" value="UniProtKB-KW"/>
</dbReference>
<keyword evidence="12" id="KW-1185">Reference proteome</keyword>
<dbReference type="InterPro" id="IPR033121">
    <property type="entry name" value="PEPTIDASE_A1"/>
</dbReference>
<feature type="disulfide bond" evidence="8">
    <location>
        <begin position="312"/>
        <end position="346"/>
    </location>
</feature>
<evidence type="ECO:0000256" key="8">
    <source>
        <dbReference type="PIRSR" id="PIRSR601461-2"/>
    </source>
</evidence>
<dbReference type="InterPro" id="IPR008166">
    <property type="entry name" value="Glyco_transf_92"/>
</dbReference>
<dbReference type="GO" id="GO:0005764">
    <property type="term" value="C:lysosome"/>
    <property type="evidence" value="ECO:0007669"/>
    <property type="project" value="TreeGrafter"/>
</dbReference>
<keyword evidence="9" id="KW-0645">Protease</keyword>
<dbReference type="PRINTS" id="PR00792">
    <property type="entry name" value="PEPSIN"/>
</dbReference>
<dbReference type="GO" id="GO:0006508">
    <property type="term" value="P:proteolysis"/>
    <property type="evidence" value="ECO:0007669"/>
    <property type="project" value="UniProtKB-KW"/>
</dbReference>
<dbReference type="PROSITE" id="PS51767">
    <property type="entry name" value="PEPTIDASE_A1"/>
    <property type="match status" value="1"/>
</dbReference>
<feature type="domain" description="Peptidase A1" evidence="11">
    <location>
        <begin position="73"/>
        <end position="385"/>
    </location>
</feature>
<dbReference type="PANTHER" id="PTHR47966">
    <property type="entry name" value="BETA-SITE APP-CLEAVING ENZYME, ISOFORM A-RELATED"/>
    <property type="match status" value="1"/>
</dbReference>
<dbReference type="PANTHER" id="PTHR47966:SF45">
    <property type="entry name" value="PEPTIDASE A1 DOMAIN-CONTAINING PROTEIN"/>
    <property type="match status" value="1"/>
</dbReference>
<evidence type="ECO:0000256" key="1">
    <source>
        <dbReference type="ARBA" id="ARBA00004167"/>
    </source>
</evidence>
<dbReference type="FunFam" id="2.40.70.10:FF:000008">
    <property type="entry name" value="Cathepsin D"/>
    <property type="match status" value="1"/>
</dbReference>
<comment type="similarity">
    <text evidence="2 9">Belongs to the peptidase A1 family.</text>
</comment>
<keyword evidence="5" id="KW-0808">Transferase</keyword>
<dbReference type="InterPro" id="IPR021109">
    <property type="entry name" value="Peptidase_aspartic_dom_sf"/>
</dbReference>
<evidence type="ECO:0000313" key="13">
    <source>
        <dbReference type="WBParaSite" id="TCONS_00006220.p1"/>
    </source>
</evidence>
<keyword evidence="8" id="KW-1015">Disulfide bond</keyword>
<keyword evidence="9" id="KW-0378">Hydrolase</keyword>
<comment type="subcellular location">
    <subcellularLocation>
        <location evidence="1">Membrane</location>
        <topology evidence="1">Single-pass membrane protein</topology>
    </subcellularLocation>
</comment>
<dbReference type="GO" id="GO:0016757">
    <property type="term" value="F:glycosyltransferase activity"/>
    <property type="evidence" value="ECO:0007669"/>
    <property type="project" value="UniProtKB-KW"/>
</dbReference>
<evidence type="ECO:0000256" key="2">
    <source>
        <dbReference type="ARBA" id="ARBA00007447"/>
    </source>
</evidence>
<feature type="signal peptide" evidence="10">
    <location>
        <begin position="1"/>
        <end position="16"/>
    </location>
</feature>
<dbReference type="InterPro" id="IPR001461">
    <property type="entry name" value="Aspartic_peptidase_A1"/>
</dbReference>
<feature type="active site" evidence="7">
    <location>
        <position position="277"/>
    </location>
</feature>
<dbReference type="InterPro" id="IPR001969">
    <property type="entry name" value="Aspartic_peptidase_AS"/>
</dbReference>
<evidence type="ECO:0000313" key="12">
    <source>
        <dbReference type="Proteomes" id="UP000035681"/>
    </source>
</evidence>
<evidence type="ECO:0000256" key="4">
    <source>
        <dbReference type="ARBA" id="ARBA00022676"/>
    </source>
</evidence>
<dbReference type="AlphaFoldDB" id="A0AAF5D4D4"/>
<dbReference type="Gene3D" id="2.40.70.10">
    <property type="entry name" value="Acid Proteases"/>
    <property type="match status" value="2"/>
</dbReference>
<dbReference type="Pfam" id="PF01697">
    <property type="entry name" value="Glyco_transf_92"/>
    <property type="match status" value="1"/>
</dbReference>
<keyword evidence="10" id="KW-0732">Signal</keyword>
<evidence type="ECO:0000256" key="10">
    <source>
        <dbReference type="SAM" id="SignalP"/>
    </source>
</evidence>
<dbReference type="Pfam" id="PF00026">
    <property type="entry name" value="Asp"/>
    <property type="match status" value="1"/>
</dbReference>
<evidence type="ECO:0000256" key="6">
    <source>
        <dbReference type="ARBA" id="ARBA00023136"/>
    </source>
</evidence>
<dbReference type="SUPFAM" id="SSF50630">
    <property type="entry name" value="Acid proteases"/>
    <property type="match status" value="1"/>
</dbReference>
<sequence>MKIIIYLYVFICLTLAEVFQHQLFKVETKRQRLIKEGRWEEYMKYKDFMRHNVKAQILNSVTQNVNDYDDMGYFGNISIGTPPQYFSLILDTGSSNLWIPDSTCKQCIGKKKFDSSKSTTYVKNGREFIIGYESGTARGVLGEDTVAFVGSNKTLSVPNITFAQIQLVSFKFEQYSGDGVLGLAFPSISVDNVIPPLFVANHIGILDSSVFTVYLQHKGSYTRQLGGVFTYGGIDTTNCGPVIAYQKLSSPTYWAFKMNTIFIGSNKFRYNGIAISDTGSAIIGVPPFIADGIAKVVGAKFNNRYKIYTVKCTSTFPSLNFVIGQQNYSIKFNKLIDEIGIGKNECMLKITGLYMGWGFSFALGDPFIQSYCNIYDFGNQQIDNYSQFNETIESYLEKFKDYYYSKDVTNESVILLNFYLVLKEKSLGVFEFYLISNGFSRCVSSYLNRKKITFYMYDNKSKKIIPGYLRPTMKMCPWLWAIDCKWNSFFLKFVIPNNIAKSLDSVTIFNLYSKTKIDVVVKKPFLYKEKENFTVCVPPLYYFNNLLQLFIATEIWKLQGVTKILYYYVSASKDVINLLKYYESEGLVTIVPYKLLPKSQKEDPNINVYRYGHISAFNDCMNRINSKYATILDVDEIFYYNETYNINKNNFYELIDKIFQNNKTISTLIFKHYAATIELNDVKNNFKFLKKITYNSVRRPPKYIVKPERELTFENHIVSKLFKFKSPYINTLTGIYLHFRFNWAYNNKTKSNEINLISQENINILSKKFSEIKKKINFKGIFEFKLNILHEIGKCLKKWRKKGCKSIDKLCKDNVFHMEKWKLSNLKETFLTKQFENIDNLITQNNVRFKRQLIKQKLILKRRVINRRNFRKINLQKAHQKRLIQRKRRQNRLRLQKISKNKLKLRMVRQRRLKAQRVRRRRRLLRRKRLDLQINRKRRLKLRKRSLRKLRNRKIIQRKLRYKQSVLQRRPTKKLKTITEGTYDDYDDDNDE</sequence>
<evidence type="ECO:0000256" key="3">
    <source>
        <dbReference type="ARBA" id="ARBA00007647"/>
    </source>
</evidence>
<dbReference type="Proteomes" id="UP000035681">
    <property type="component" value="Unplaced"/>
</dbReference>
<feature type="chain" id="PRO_5042225094" evidence="10">
    <location>
        <begin position="17"/>
        <end position="992"/>
    </location>
</feature>
<keyword evidence="9" id="KW-0064">Aspartyl protease</keyword>
<comment type="similarity">
    <text evidence="3">Belongs to the glycosyltransferase 92 family.</text>
</comment>
<protein>
    <submittedName>
        <fullName evidence="13">Glycosyltransferase family 92 protein</fullName>
    </submittedName>
</protein>
<dbReference type="InterPro" id="IPR034164">
    <property type="entry name" value="Pepsin-like_dom"/>
</dbReference>
<dbReference type="CDD" id="cd05471">
    <property type="entry name" value="pepsin_like"/>
    <property type="match status" value="1"/>
</dbReference>